<feature type="non-terminal residue" evidence="2">
    <location>
        <position position="1"/>
    </location>
</feature>
<dbReference type="AlphaFoldDB" id="A0A921FQV3"/>
<dbReference type="Pfam" id="PF00755">
    <property type="entry name" value="Carn_acyltransf"/>
    <property type="match status" value="1"/>
</dbReference>
<dbReference type="EMBL" id="DYXC01000159">
    <property type="protein sequence ID" value="HJF15837.1"/>
    <property type="molecule type" value="Genomic_DNA"/>
</dbReference>
<reference evidence="2" key="1">
    <citation type="journal article" date="2021" name="PeerJ">
        <title>Extensive microbial diversity within the chicken gut microbiome revealed by metagenomics and culture.</title>
        <authorList>
            <person name="Gilroy R."/>
            <person name="Ravi A."/>
            <person name="Getino M."/>
            <person name="Pursley I."/>
            <person name="Horton D.L."/>
            <person name="Alikhan N.F."/>
            <person name="Baker D."/>
            <person name="Gharbi K."/>
            <person name="Hall N."/>
            <person name="Watson M."/>
            <person name="Adriaenssens E.M."/>
            <person name="Foster-Nyarko E."/>
            <person name="Jarju S."/>
            <person name="Secka A."/>
            <person name="Antonio M."/>
            <person name="Oren A."/>
            <person name="Chaudhuri R.R."/>
            <person name="La Ragione R."/>
            <person name="Hildebrand F."/>
            <person name="Pallen M.J."/>
        </authorList>
    </citation>
    <scope>NUCLEOTIDE SEQUENCE</scope>
    <source>
        <strain evidence="2">ChiHjej13B12-14962</strain>
    </source>
</reference>
<sequence length="70" mass="7428">LSTSTLGNAEVVVRSLFAPACVDGFGVSYTPVLEGIEFMVTWGDEAGQAEIFLSKLEPAAELLYNFTAAI</sequence>
<gene>
    <name evidence="2" type="ORF">K8V32_13790</name>
</gene>
<dbReference type="Proteomes" id="UP000703315">
    <property type="component" value="Unassembled WGS sequence"/>
</dbReference>
<name>A0A921FQV3_9MICC</name>
<dbReference type="RefSeq" id="WP_303908681.1">
    <property type="nucleotide sequence ID" value="NZ_DYXC01000159.1"/>
</dbReference>
<proteinExistence type="predicted"/>
<comment type="caution">
    <text evidence="2">The sequence shown here is derived from an EMBL/GenBank/DDBJ whole genome shotgun (WGS) entry which is preliminary data.</text>
</comment>
<feature type="domain" description="Choline/carnitine acyltransferase" evidence="1">
    <location>
        <begin position="1"/>
        <end position="57"/>
    </location>
</feature>
<dbReference type="InterPro" id="IPR039551">
    <property type="entry name" value="Cho/carn_acyl_trans"/>
</dbReference>
<evidence type="ECO:0000313" key="3">
    <source>
        <dbReference type="Proteomes" id="UP000703315"/>
    </source>
</evidence>
<accession>A0A921FQV3</accession>
<organism evidence="2 3">
    <name type="scientific">Enteractinococcus helveticum</name>
    <dbReference type="NCBI Taxonomy" id="1837282"/>
    <lineage>
        <taxon>Bacteria</taxon>
        <taxon>Bacillati</taxon>
        <taxon>Actinomycetota</taxon>
        <taxon>Actinomycetes</taxon>
        <taxon>Micrococcales</taxon>
        <taxon>Micrococcaceae</taxon>
    </lineage>
</organism>
<protein>
    <submittedName>
        <fullName evidence="2">Choline/carnitine O-acyltransferase</fullName>
    </submittedName>
</protein>
<dbReference type="Gene3D" id="3.30.559.10">
    <property type="entry name" value="Chloramphenicol acetyltransferase-like domain"/>
    <property type="match status" value="1"/>
</dbReference>
<dbReference type="SUPFAM" id="SSF52777">
    <property type="entry name" value="CoA-dependent acyltransferases"/>
    <property type="match status" value="1"/>
</dbReference>
<dbReference type="InterPro" id="IPR023213">
    <property type="entry name" value="CAT-like_dom_sf"/>
</dbReference>
<reference evidence="2" key="2">
    <citation type="submission" date="2021-09" db="EMBL/GenBank/DDBJ databases">
        <authorList>
            <person name="Gilroy R."/>
        </authorList>
    </citation>
    <scope>NUCLEOTIDE SEQUENCE</scope>
    <source>
        <strain evidence="2">ChiHjej13B12-14962</strain>
    </source>
</reference>
<evidence type="ECO:0000259" key="1">
    <source>
        <dbReference type="Pfam" id="PF00755"/>
    </source>
</evidence>
<evidence type="ECO:0000313" key="2">
    <source>
        <dbReference type="EMBL" id="HJF15837.1"/>
    </source>
</evidence>